<protein>
    <recommendedName>
        <fullName evidence="1">DUF1995 domain-containing protein</fullName>
    </recommendedName>
</protein>
<dbReference type="InterPro" id="IPR018962">
    <property type="entry name" value="DUF1995"/>
</dbReference>
<dbReference type="InterPro" id="IPR044687">
    <property type="entry name" value="LPA3"/>
</dbReference>
<proteinExistence type="predicted"/>
<reference evidence="2" key="1">
    <citation type="submission" date="2023-01" db="EMBL/GenBank/DDBJ databases">
        <title>Metagenome sequencing of chrysophaentin producing Chrysophaeum taylorii.</title>
        <authorList>
            <person name="Davison J."/>
            <person name="Bewley C."/>
        </authorList>
    </citation>
    <scope>NUCLEOTIDE SEQUENCE</scope>
    <source>
        <strain evidence="2">NIES-1699</strain>
    </source>
</reference>
<accession>A0AAD7UBL2</accession>
<evidence type="ECO:0000259" key="1">
    <source>
        <dbReference type="Pfam" id="PF09353"/>
    </source>
</evidence>
<evidence type="ECO:0000313" key="2">
    <source>
        <dbReference type="EMBL" id="KAJ8600709.1"/>
    </source>
</evidence>
<comment type="caution">
    <text evidence="2">The sequence shown here is derived from an EMBL/GenBank/DDBJ whole genome shotgun (WGS) entry which is preliminary data.</text>
</comment>
<feature type="domain" description="DUF1995" evidence="1">
    <location>
        <begin position="40"/>
        <end position="243"/>
    </location>
</feature>
<keyword evidence="3" id="KW-1185">Reference proteome</keyword>
<sequence>MRLLLFASGCAALTPLPRGINQYEVSAGLRANPLSTVRSTALAALAAARRQNLTLLEIEFPPLLGVRTEFEDVDNVQILDANRDWAVEACASLSDLGSELWLAFPDRKELELAREAWPGTMYAAATLTTLEDAATALSGADAVVQPLNLEACEADGSALVCLNGAFDKLRGGYYPRIFFPKLADCIDRFVSRFETIFYLKPLSDKGRSGWLFRVYPEPWQVVAQSRDSSDVVVLASETRPSYFEAIEALLSAGSSSSS</sequence>
<dbReference type="Proteomes" id="UP001230188">
    <property type="component" value="Unassembled WGS sequence"/>
</dbReference>
<dbReference type="PANTHER" id="PTHR34051:SF2">
    <property type="entry name" value="PROTEIN LPA3"/>
    <property type="match status" value="1"/>
</dbReference>
<gene>
    <name evidence="2" type="ORF">CTAYLR_003919</name>
</gene>
<name>A0AAD7UBL2_9STRA</name>
<dbReference type="EMBL" id="JAQMWT010000480">
    <property type="protein sequence ID" value="KAJ8600709.1"/>
    <property type="molecule type" value="Genomic_DNA"/>
</dbReference>
<evidence type="ECO:0000313" key="3">
    <source>
        <dbReference type="Proteomes" id="UP001230188"/>
    </source>
</evidence>
<dbReference type="AlphaFoldDB" id="A0AAD7UBL2"/>
<dbReference type="PANTHER" id="PTHR34051">
    <property type="entry name" value="PROTEIN LOW PSII ACCUMULATION 3, CHLOROPLASTIC"/>
    <property type="match status" value="1"/>
</dbReference>
<dbReference type="Pfam" id="PF09353">
    <property type="entry name" value="DUF1995"/>
    <property type="match status" value="1"/>
</dbReference>
<organism evidence="2 3">
    <name type="scientific">Chrysophaeum taylorii</name>
    <dbReference type="NCBI Taxonomy" id="2483200"/>
    <lineage>
        <taxon>Eukaryota</taxon>
        <taxon>Sar</taxon>
        <taxon>Stramenopiles</taxon>
        <taxon>Ochrophyta</taxon>
        <taxon>Pelagophyceae</taxon>
        <taxon>Pelagomonadales</taxon>
        <taxon>Pelagomonadaceae</taxon>
        <taxon>Chrysophaeum</taxon>
    </lineage>
</organism>